<keyword evidence="1" id="KW-0547">Nucleotide-binding</keyword>
<dbReference type="AlphaFoldDB" id="A0A6J4RNT1"/>
<organism evidence="4">
    <name type="scientific">uncultured Solirubrobacteraceae bacterium</name>
    <dbReference type="NCBI Taxonomy" id="1162706"/>
    <lineage>
        <taxon>Bacteria</taxon>
        <taxon>Bacillati</taxon>
        <taxon>Actinomycetota</taxon>
        <taxon>Thermoleophilia</taxon>
        <taxon>Solirubrobacterales</taxon>
        <taxon>Solirubrobacteraceae</taxon>
        <taxon>environmental samples</taxon>
    </lineage>
</organism>
<feature type="domain" description="Orc1-like AAA ATPase" evidence="3">
    <location>
        <begin position="5"/>
        <end position="157"/>
    </location>
</feature>
<evidence type="ECO:0000256" key="1">
    <source>
        <dbReference type="ARBA" id="ARBA00022741"/>
    </source>
</evidence>
<reference evidence="4" key="1">
    <citation type="submission" date="2020-02" db="EMBL/GenBank/DDBJ databases">
        <authorList>
            <person name="Meier V. D."/>
        </authorList>
    </citation>
    <scope>NUCLEOTIDE SEQUENCE</scope>
    <source>
        <strain evidence="4">AVDCRST_MAG67</strain>
    </source>
</reference>
<name>A0A6J4RNT1_9ACTN</name>
<accession>A0A6J4RNT1</accession>
<evidence type="ECO:0000313" key="4">
    <source>
        <dbReference type="EMBL" id="CAA9474088.1"/>
    </source>
</evidence>
<evidence type="ECO:0000259" key="3">
    <source>
        <dbReference type="Pfam" id="PF13191"/>
    </source>
</evidence>
<dbReference type="PANTHER" id="PTHR16305:SF35">
    <property type="entry name" value="TRANSCRIPTIONAL ACTIVATOR DOMAIN"/>
    <property type="match status" value="1"/>
</dbReference>
<proteinExistence type="predicted"/>
<dbReference type="SUPFAM" id="SSF52540">
    <property type="entry name" value="P-loop containing nucleoside triphosphate hydrolases"/>
    <property type="match status" value="1"/>
</dbReference>
<sequence>MLAAGRAATGRLLLVEGHAGTGKSALLDAAVLRARSHAMTVMRARASQLESDFAFGIALQLFEPLLSGADDETHDRLLAGSAALAGPLLERPTSWGGDEAEDRSYPVMHGLFWLLTNLAETGPVLLVIDDAHWADRASLRLVLYLLQRLDEMAVSIVVTRRLGEPGAPDDLLGQIAAHVSSRRVRPAALSRAGARRLVVAALPSADEAFSDACWRMTEGNVFLLGELVRAVQAEGWPPDAQHAARIGTLAPEAVLRAVAVRLMRLSDDAAGVARAVAVLGDDAHLRHVAALTGREPGRAAAAADALAASEILRPVDSGALRFAHPLLASAVYADVGTGERAALHRRAAEILRDEDIAPERVAAHLLPSSGSGDVWVVEVLREAAAR</sequence>
<evidence type="ECO:0000256" key="2">
    <source>
        <dbReference type="ARBA" id="ARBA00022840"/>
    </source>
</evidence>
<keyword evidence="2" id="KW-0067">ATP-binding</keyword>
<dbReference type="InterPro" id="IPR041664">
    <property type="entry name" value="AAA_16"/>
</dbReference>
<dbReference type="PANTHER" id="PTHR16305">
    <property type="entry name" value="TESTICULAR SOLUBLE ADENYLYL CYCLASE"/>
    <property type="match status" value="1"/>
</dbReference>
<dbReference type="GO" id="GO:0004016">
    <property type="term" value="F:adenylate cyclase activity"/>
    <property type="evidence" value="ECO:0007669"/>
    <property type="project" value="TreeGrafter"/>
</dbReference>
<dbReference type="GO" id="GO:0005524">
    <property type="term" value="F:ATP binding"/>
    <property type="evidence" value="ECO:0007669"/>
    <property type="project" value="UniProtKB-KW"/>
</dbReference>
<dbReference type="EMBL" id="CADCVQ010000015">
    <property type="protein sequence ID" value="CAA9474088.1"/>
    <property type="molecule type" value="Genomic_DNA"/>
</dbReference>
<feature type="non-terminal residue" evidence="4">
    <location>
        <position position="386"/>
    </location>
</feature>
<dbReference type="GO" id="GO:0005737">
    <property type="term" value="C:cytoplasm"/>
    <property type="evidence" value="ECO:0007669"/>
    <property type="project" value="TreeGrafter"/>
</dbReference>
<gene>
    <name evidence="4" type="ORF">AVDCRST_MAG67-241</name>
</gene>
<dbReference type="Pfam" id="PF13191">
    <property type="entry name" value="AAA_16"/>
    <property type="match status" value="1"/>
</dbReference>
<protein>
    <recommendedName>
        <fullName evidence="3">Orc1-like AAA ATPase domain-containing protein</fullName>
    </recommendedName>
</protein>
<dbReference type="InterPro" id="IPR027417">
    <property type="entry name" value="P-loop_NTPase"/>
</dbReference>